<evidence type="ECO:0000259" key="12">
    <source>
        <dbReference type="PROSITE" id="PS50111"/>
    </source>
</evidence>
<dbReference type="CDD" id="cd12913">
    <property type="entry name" value="PDC1_MCP_like"/>
    <property type="match status" value="1"/>
</dbReference>
<evidence type="ECO:0000256" key="3">
    <source>
        <dbReference type="ARBA" id="ARBA00022500"/>
    </source>
</evidence>
<evidence type="ECO:0000256" key="9">
    <source>
        <dbReference type="PROSITE-ProRule" id="PRU00284"/>
    </source>
</evidence>
<gene>
    <name evidence="14" type="ORF">HBE96_25710</name>
</gene>
<dbReference type="CDD" id="cd06225">
    <property type="entry name" value="HAMP"/>
    <property type="match status" value="1"/>
</dbReference>
<proteinExistence type="inferred from homology"/>
<feature type="transmembrane region" description="Helical" evidence="11">
    <location>
        <begin position="284"/>
        <end position="306"/>
    </location>
</feature>
<evidence type="ECO:0000259" key="13">
    <source>
        <dbReference type="PROSITE" id="PS50885"/>
    </source>
</evidence>
<dbReference type="CDD" id="cd12912">
    <property type="entry name" value="PDC2_MCP_like"/>
    <property type="match status" value="1"/>
</dbReference>
<evidence type="ECO:0000256" key="2">
    <source>
        <dbReference type="ARBA" id="ARBA00022475"/>
    </source>
</evidence>
<keyword evidence="4 11" id="KW-0812">Transmembrane</keyword>
<keyword evidence="15" id="KW-1185">Reference proteome</keyword>
<dbReference type="PROSITE" id="PS50885">
    <property type="entry name" value="HAMP"/>
    <property type="match status" value="1"/>
</dbReference>
<dbReference type="SUPFAM" id="SSF58104">
    <property type="entry name" value="Methyl-accepting chemotaxis protein (MCP) signaling domain"/>
    <property type="match status" value="1"/>
</dbReference>
<dbReference type="CDD" id="cd11386">
    <property type="entry name" value="MCP_signal"/>
    <property type="match status" value="1"/>
</dbReference>
<evidence type="ECO:0000313" key="15">
    <source>
        <dbReference type="Proteomes" id="UP000537131"/>
    </source>
</evidence>
<dbReference type="InterPro" id="IPR004089">
    <property type="entry name" value="MCPsignal_dom"/>
</dbReference>
<dbReference type="PANTHER" id="PTHR32089:SF114">
    <property type="entry name" value="METHYL-ACCEPTING CHEMOTAXIS PROTEIN MCPB"/>
    <property type="match status" value="1"/>
</dbReference>
<dbReference type="PROSITE" id="PS50111">
    <property type="entry name" value="CHEMOTAXIS_TRANSDUC_2"/>
    <property type="match status" value="1"/>
</dbReference>
<keyword evidence="2" id="KW-1003">Cell membrane</keyword>
<dbReference type="InterPro" id="IPR003660">
    <property type="entry name" value="HAMP_dom"/>
</dbReference>
<dbReference type="Pfam" id="PF00015">
    <property type="entry name" value="MCPsignal"/>
    <property type="match status" value="1"/>
</dbReference>
<dbReference type="Gene3D" id="1.10.287.950">
    <property type="entry name" value="Methyl-accepting chemotaxis protein"/>
    <property type="match status" value="1"/>
</dbReference>
<dbReference type="GO" id="GO:0007165">
    <property type="term" value="P:signal transduction"/>
    <property type="evidence" value="ECO:0007669"/>
    <property type="project" value="UniProtKB-KW"/>
</dbReference>
<comment type="caution">
    <text evidence="14">The sequence shown here is derived from an EMBL/GenBank/DDBJ whole genome shotgun (WGS) entry which is preliminary data.</text>
</comment>
<evidence type="ECO:0000256" key="6">
    <source>
        <dbReference type="ARBA" id="ARBA00023136"/>
    </source>
</evidence>
<organism evidence="14 15">
    <name type="scientific">Clostridium muellerianum</name>
    <dbReference type="NCBI Taxonomy" id="2716538"/>
    <lineage>
        <taxon>Bacteria</taxon>
        <taxon>Bacillati</taxon>
        <taxon>Bacillota</taxon>
        <taxon>Clostridia</taxon>
        <taxon>Eubacteriales</taxon>
        <taxon>Clostridiaceae</taxon>
        <taxon>Clostridium</taxon>
    </lineage>
</organism>
<dbReference type="EMBL" id="JABBNI010000067">
    <property type="protein sequence ID" value="NMM65978.1"/>
    <property type="molecule type" value="Genomic_DNA"/>
</dbReference>
<evidence type="ECO:0000256" key="7">
    <source>
        <dbReference type="ARBA" id="ARBA00023224"/>
    </source>
</evidence>
<evidence type="ECO:0000313" key="14">
    <source>
        <dbReference type="EMBL" id="NMM65978.1"/>
    </source>
</evidence>
<evidence type="ECO:0000256" key="1">
    <source>
        <dbReference type="ARBA" id="ARBA00004651"/>
    </source>
</evidence>
<dbReference type="RefSeq" id="WP_169300557.1">
    <property type="nucleotide sequence ID" value="NZ_JABBNI010000067.1"/>
</dbReference>
<dbReference type="AlphaFoldDB" id="A0A7Y0EM27"/>
<reference evidence="14 15" key="1">
    <citation type="submission" date="2020-06" db="EMBL/GenBank/DDBJ databases">
        <title>Complete Genome Sequence of Clostridium muelleri sp. nov. P21T, an Acid-Alcohol Producing Acetogen Isolated from Old Hay.</title>
        <authorList>
            <person name="Duncan K.E."/>
            <person name="Tanner R.S."/>
        </authorList>
    </citation>
    <scope>NUCLEOTIDE SEQUENCE [LARGE SCALE GENOMIC DNA]</scope>
    <source>
        <strain evidence="14 15">P21</strain>
    </source>
</reference>
<dbReference type="InterPro" id="IPR033479">
    <property type="entry name" value="dCache_1"/>
</dbReference>
<feature type="domain" description="Methyl-accepting transducer" evidence="12">
    <location>
        <begin position="379"/>
        <end position="636"/>
    </location>
</feature>
<sequence>MNFKNLKLNNIRSKLIISLISICLIPLIISGLASYIKSKSILNEKLSLTSTQSLKEINNGLNNYFNGFSDIVSLTASNPAIANIDTDTNTGVVSDVLKSVKESDKDILGIYYGTSSGKFTIYPNAKMPDGYDATKRDWYKQALNNKGKVIVTPPYKDAATGNNIVTLAKTVEKNGQVVGVIGMDCTLSTLSQKVSTQKIGNTGYVFIADMSGTVLAHPKKELIGTTTASTLSFWNKAKSENNGFVNYTYNGVKKFGAYETNELTGWKLIAALDESELSKDTMSILQITLLIILIMGLTSVVLSLLLSKGISNNIKNLKEVFAKASNGDLTASITASTKDEFKDLSESFNLMMKNILELINNVAKSSETVLDTSTSLANMSEEVTASITEVSKAIEEVSLGATEQAQNAQKGASEMDDLSNKLDKISTNSDEIDKISKDTKDLGSKGLSMIDTLIEKSNKTKTATTSVNDIIHGMNESARQINIISETISDITAQTNLLSLNASIESARAGESGKGFAVVAEEIRTLAEQSQSSTEEIKEIIAAIQEKSQTAVNAINSTEAAVNEQYAAVNQTQEIFNKILKSIEIMIAKVDEVKISIIDMDNKKQSTVSEIENISSISEQTASASEEVTASTEEITATMEEFTKHSNKLQMLAEQLENQINKFKVN</sequence>
<evidence type="ECO:0000256" key="4">
    <source>
        <dbReference type="ARBA" id="ARBA00022692"/>
    </source>
</evidence>
<keyword evidence="10" id="KW-0175">Coiled coil</keyword>
<comment type="subcellular location">
    <subcellularLocation>
        <location evidence="1">Cell membrane</location>
        <topology evidence="1">Multi-pass membrane protein</topology>
    </subcellularLocation>
</comment>
<dbReference type="Gene3D" id="3.30.450.20">
    <property type="entry name" value="PAS domain"/>
    <property type="match status" value="2"/>
</dbReference>
<accession>A0A7Y0EM27</accession>
<dbReference type="InterPro" id="IPR029151">
    <property type="entry name" value="Sensor-like_sf"/>
</dbReference>
<feature type="domain" description="HAMP" evidence="13">
    <location>
        <begin position="308"/>
        <end position="360"/>
    </location>
</feature>
<evidence type="ECO:0000256" key="11">
    <source>
        <dbReference type="SAM" id="Phobius"/>
    </source>
</evidence>
<dbReference type="PANTHER" id="PTHR32089">
    <property type="entry name" value="METHYL-ACCEPTING CHEMOTAXIS PROTEIN MCPB"/>
    <property type="match status" value="1"/>
</dbReference>
<comment type="similarity">
    <text evidence="8">Belongs to the methyl-accepting chemotaxis (MCP) protein family.</text>
</comment>
<keyword evidence="6 11" id="KW-0472">Membrane</keyword>
<name>A0A7Y0EM27_9CLOT</name>
<dbReference type="Proteomes" id="UP000537131">
    <property type="component" value="Unassembled WGS sequence"/>
</dbReference>
<keyword evidence="5 11" id="KW-1133">Transmembrane helix</keyword>
<dbReference type="Pfam" id="PF00672">
    <property type="entry name" value="HAMP"/>
    <property type="match status" value="1"/>
</dbReference>
<dbReference type="Gene3D" id="1.10.8.500">
    <property type="entry name" value="HAMP domain in histidine kinase"/>
    <property type="match status" value="1"/>
</dbReference>
<feature type="coiled-coil region" evidence="10">
    <location>
        <begin position="639"/>
        <end position="666"/>
    </location>
</feature>
<dbReference type="GO" id="GO:0006935">
    <property type="term" value="P:chemotaxis"/>
    <property type="evidence" value="ECO:0007669"/>
    <property type="project" value="UniProtKB-KW"/>
</dbReference>
<evidence type="ECO:0000256" key="8">
    <source>
        <dbReference type="ARBA" id="ARBA00029447"/>
    </source>
</evidence>
<dbReference type="SUPFAM" id="SSF103190">
    <property type="entry name" value="Sensory domain-like"/>
    <property type="match status" value="1"/>
</dbReference>
<keyword evidence="7 9" id="KW-0807">Transducer</keyword>
<evidence type="ECO:0000256" key="10">
    <source>
        <dbReference type="SAM" id="Coils"/>
    </source>
</evidence>
<dbReference type="SMART" id="SM00283">
    <property type="entry name" value="MA"/>
    <property type="match status" value="1"/>
</dbReference>
<evidence type="ECO:0000256" key="5">
    <source>
        <dbReference type="ARBA" id="ARBA00022989"/>
    </source>
</evidence>
<feature type="transmembrane region" description="Helical" evidence="11">
    <location>
        <begin position="15"/>
        <end position="36"/>
    </location>
</feature>
<keyword evidence="3" id="KW-0145">Chemotaxis</keyword>
<dbReference type="SMART" id="SM00304">
    <property type="entry name" value="HAMP"/>
    <property type="match status" value="1"/>
</dbReference>
<protein>
    <submittedName>
        <fullName evidence="14">Methyl-accepting chemotaxis protein</fullName>
    </submittedName>
</protein>
<dbReference type="GO" id="GO:0005886">
    <property type="term" value="C:plasma membrane"/>
    <property type="evidence" value="ECO:0007669"/>
    <property type="project" value="UniProtKB-SubCell"/>
</dbReference>
<dbReference type="Pfam" id="PF02743">
    <property type="entry name" value="dCache_1"/>
    <property type="match status" value="1"/>
</dbReference>